<keyword evidence="2" id="KW-1185">Reference proteome</keyword>
<reference evidence="2" key="1">
    <citation type="journal article" date="2019" name="Int. J. Syst. Evol. Microbiol.">
        <title>The Global Catalogue of Microorganisms (GCM) 10K type strain sequencing project: providing services to taxonomists for standard genome sequencing and annotation.</title>
        <authorList>
            <consortium name="The Broad Institute Genomics Platform"/>
            <consortium name="The Broad Institute Genome Sequencing Center for Infectious Disease"/>
            <person name="Wu L."/>
            <person name="Ma J."/>
        </authorList>
    </citation>
    <scope>NUCLEOTIDE SEQUENCE [LARGE SCALE GENOMIC DNA]</scope>
    <source>
        <strain evidence="2">KCTC 13128</strain>
    </source>
</reference>
<dbReference type="Proteomes" id="UP001595279">
    <property type="component" value="Unassembled WGS sequence"/>
</dbReference>
<protein>
    <submittedName>
        <fullName evidence="1">Uncharacterized protein</fullName>
    </submittedName>
</protein>
<proteinExistence type="predicted"/>
<dbReference type="EMBL" id="JBHRSA010000043">
    <property type="protein sequence ID" value="MFC3040792.1"/>
    <property type="molecule type" value="Genomic_DNA"/>
</dbReference>
<organism evidence="1 2">
    <name type="scientific">Virgibacillus xinjiangensis</name>
    <dbReference type="NCBI Taxonomy" id="393090"/>
    <lineage>
        <taxon>Bacteria</taxon>
        <taxon>Bacillati</taxon>
        <taxon>Bacillota</taxon>
        <taxon>Bacilli</taxon>
        <taxon>Bacillales</taxon>
        <taxon>Bacillaceae</taxon>
        <taxon>Virgibacillus</taxon>
    </lineage>
</organism>
<comment type="caution">
    <text evidence="1">The sequence shown here is derived from an EMBL/GenBank/DDBJ whole genome shotgun (WGS) entry which is preliminary data.</text>
</comment>
<evidence type="ECO:0000313" key="2">
    <source>
        <dbReference type="Proteomes" id="UP001595279"/>
    </source>
</evidence>
<name>A0ABV7CWF7_9BACI</name>
<sequence>MYKIIAKGGSQAEIYLASEGNVILFETLEEAEQFLKQVEDGKNLPKNYEWVIVQA</sequence>
<accession>A0ABV7CWF7</accession>
<dbReference type="RefSeq" id="WP_390272387.1">
    <property type="nucleotide sequence ID" value="NZ_JBHRSA010000043.1"/>
</dbReference>
<evidence type="ECO:0000313" key="1">
    <source>
        <dbReference type="EMBL" id="MFC3040792.1"/>
    </source>
</evidence>
<gene>
    <name evidence="1" type="ORF">ACFOGI_11085</name>
</gene>